<gene>
    <name evidence="4" type="ORF">Pla52n_50160</name>
</gene>
<dbReference type="OrthoDB" id="7051554at2"/>
<feature type="region of interest" description="Disordered" evidence="1">
    <location>
        <begin position="1"/>
        <end position="27"/>
    </location>
</feature>
<evidence type="ECO:0000256" key="1">
    <source>
        <dbReference type="SAM" id="MobiDB-lite"/>
    </source>
</evidence>
<keyword evidence="5" id="KW-1185">Reference proteome</keyword>
<dbReference type="RefSeq" id="WP_146522070.1">
    <property type="nucleotide sequence ID" value="NZ_CP151726.1"/>
</dbReference>
<name>A0A5C6AEP0_9BACT</name>
<dbReference type="PANTHER" id="PTHR34512">
    <property type="entry name" value="CELL SURFACE PROTEIN"/>
    <property type="match status" value="1"/>
</dbReference>
<evidence type="ECO:0000259" key="3">
    <source>
        <dbReference type="Pfam" id="PF13360"/>
    </source>
</evidence>
<dbReference type="InterPro" id="IPR018391">
    <property type="entry name" value="PQQ_b-propeller_rpt"/>
</dbReference>
<dbReference type="InterPro" id="IPR002372">
    <property type="entry name" value="PQQ_rpt_dom"/>
</dbReference>
<dbReference type="AlphaFoldDB" id="A0A5C6AEP0"/>
<dbReference type="InterPro" id="IPR015943">
    <property type="entry name" value="WD40/YVTN_repeat-like_dom_sf"/>
</dbReference>
<feature type="transmembrane region" description="Helical" evidence="2">
    <location>
        <begin position="64"/>
        <end position="85"/>
    </location>
</feature>
<feature type="transmembrane region" description="Helical" evidence="2">
    <location>
        <begin position="37"/>
        <end position="58"/>
    </location>
</feature>
<keyword evidence="2" id="KW-1133">Transmembrane helix</keyword>
<dbReference type="SMART" id="SM00564">
    <property type="entry name" value="PQQ"/>
    <property type="match status" value="2"/>
</dbReference>
<feature type="transmembrane region" description="Helical" evidence="2">
    <location>
        <begin position="92"/>
        <end position="114"/>
    </location>
</feature>
<accession>A0A5C6AEP0</accession>
<proteinExistence type="predicted"/>
<dbReference type="SUPFAM" id="SSF50998">
    <property type="entry name" value="Quinoprotein alcohol dehydrogenase-like"/>
    <property type="match status" value="1"/>
</dbReference>
<reference evidence="4 5" key="1">
    <citation type="submission" date="2019-02" db="EMBL/GenBank/DDBJ databases">
        <title>Deep-cultivation of Planctomycetes and their phenomic and genomic characterization uncovers novel biology.</title>
        <authorList>
            <person name="Wiegand S."/>
            <person name="Jogler M."/>
            <person name="Boedeker C."/>
            <person name="Pinto D."/>
            <person name="Vollmers J."/>
            <person name="Rivas-Marin E."/>
            <person name="Kohn T."/>
            <person name="Peeters S.H."/>
            <person name="Heuer A."/>
            <person name="Rast P."/>
            <person name="Oberbeckmann S."/>
            <person name="Bunk B."/>
            <person name="Jeske O."/>
            <person name="Meyerdierks A."/>
            <person name="Storesund J.E."/>
            <person name="Kallscheuer N."/>
            <person name="Luecker S."/>
            <person name="Lage O.M."/>
            <person name="Pohl T."/>
            <person name="Merkel B.J."/>
            <person name="Hornburger P."/>
            <person name="Mueller R.-W."/>
            <person name="Bruemmer F."/>
            <person name="Labrenz M."/>
            <person name="Spormann A.M."/>
            <person name="Op Den Camp H."/>
            <person name="Overmann J."/>
            <person name="Amann R."/>
            <person name="Jetten M.S.M."/>
            <person name="Mascher T."/>
            <person name="Medema M.H."/>
            <person name="Devos D.P."/>
            <person name="Kaster A.-K."/>
            <person name="Ovreas L."/>
            <person name="Rohde M."/>
            <person name="Galperin M.Y."/>
            <person name="Jogler C."/>
        </authorList>
    </citation>
    <scope>NUCLEOTIDE SEQUENCE [LARGE SCALE GENOMIC DNA]</scope>
    <source>
        <strain evidence="4 5">Pla52n</strain>
    </source>
</reference>
<keyword evidence="2" id="KW-0472">Membrane</keyword>
<organism evidence="4 5">
    <name type="scientific">Stieleria varia</name>
    <dbReference type="NCBI Taxonomy" id="2528005"/>
    <lineage>
        <taxon>Bacteria</taxon>
        <taxon>Pseudomonadati</taxon>
        <taxon>Planctomycetota</taxon>
        <taxon>Planctomycetia</taxon>
        <taxon>Pirellulales</taxon>
        <taxon>Pirellulaceae</taxon>
        <taxon>Stieleria</taxon>
    </lineage>
</organism>
<dbReference type="Gene3D" id="2.130.10.10">
    <property type="entry name" value="YVTN repeat-like/Quinoprotein amine dehydrogenase"/>
    <property type="match status" value="1"/>
</dbReference>
<dbReference type="PANTHER" id="PTHR34512:SF30">
    <property type="entry name" value="OUTER MEMBRANE PROTEIN ASSEMBLY FACTOR BAMB"/>
    <property type="match status" value="1"/>
</dbReference>
<dbReference type="Proteomes" id="UP000320176">
    <property type="component" value="Unassembled WGS sequence"/>
</dbReference>
<feature type="domain" description="Pyrrolo-quinoline quinone repeat" evidence="3">
    <location>
        <begin position="223"/>
        <end position="483"/>
    </location>
</feature>
<protein>
    <submittedName>
        <fullName evidence="4">Outer membrane biogenesis protein BamB</fullName>
    </submittedName>
</protein>
<dbReference type="EMBL" id="SJPN01000006">
    <property type="protein sequence ID" value="TWT98502.1"/>
    <property type="molecule type" value="Genomic_DNA"/>
</dbReference>
<dbReference type="Pfam" id="PF13360">
    <property type="entry name" value="PQQ_2"/>
    <property type="match status" value="1"/>
</dbReference>
<sequence length="562" mass="60490">MNQHDESPEVDVSSSYEPESPVAPPGTPAPPRYDRGFLMCVGIAVLGLAVAVVAQVFAPDLDHQNANIVTMVAVAVACIALLVLAHRKLRKLSIALVPVFTFGTFALLAILFRFDGFSGEMWPIFVWRLSGDASIPLPELESESLEDITNPGGLESGSLDRTSPQFLGPNRNGVYARRDFDVPRTLSDVQVLWDQGIGPGWSSFAVADGLAVTQEQREESECLTAYRINDGALVWMQTHPGLHTNLLGGSGPRSTPTIHENRVFALSATGYLWCVDLHTGDLVWTADLNSIAGWSQSEFEQVAPWGHASSPLIVDGLCVLAFGAPDSFSGGRSLIAMSTETGDIAWTAGDDQLSYASPVLLTLAGQRQIVSVNESTVSGHLVGDGKPIWSFSWPGSTNTGANCAAAIPVGSDRVLVGKGYGGGSALYQISQNEDATFSATELWKSSRVMKTKFNHACIDGEIGFGISNGAVQAVDLREASQFWLQPRADRAGQGQMILADDVLIVQCESGEVQFIAATPEQYRELGRLDLLNSKTWNIPTLAGRYLIVRNDRQAVCMLLPQR</sequence>
<comment type="caution">
    <text evidence="4">The sequence shown here is derived from an EMBL/GenBank/DDBJ whole genome shotgun (WGS) entry which is preliminary data.</text>
</comment>
<keyword evidence="2" id="KW-0812">Transmembrane</keyword>
<evidence type="ECO:0000256" key="2">
    <source>
        <dbReference type="SAM" id="Phobius"/>
    </source>
</evidence>
<dbReference type="InterPro" id="IPR011047">
    <property type="entry name" value="Quinoprotein_ADH-like_sf"/>
</dbReference>
<evidence type="ECO:0000313" key="5">
    <source>
        <dbReference type="Proteomes" id="UP000320176"/>
    </source>
</evidence>
<evidence type="ECO:0000313" key="4">
    <source>
        <dbReference type="EMBL" id="TWT98502.1"/>
    </source>
</evidence>